<evidence type="ECO:0000313" key="1">
    <source>
        <dbReference type="EMBL" id="SDE62639.1"/>
    </source>
</evidence>
<accession>A0A1G7EG56</accession>
<reference evidence="1 2" key="1">
    <citation type="submission" date="2016-10" db="EMBL/GenBank/DDBJ databases">
        <authorList>
            <person name="de Groot N.N."/>
        </authorList>
    </citation>
    <scope>NUCLEOTIDE SEQUENCE [LARGE SCALE GENOMIC DNA]</scope>
    <source>
        <strain evidence="1 2">47C3B</strain>
    </source>
</reference>
<organism evidence="1 2">
    <name type="scientific">Mucilaginibacter pineti</name>
    <dbReference type="NCBI Taxonomy" id="1391627"/>
    <lineage>
        <taxon>Bacteria</taxon>
        <taxon>Pseudomonadati</taxon>
        <taxon>Bacteroidota</taxon>
        <taxon>Sphingobacteriia</taxon>
        <taxon>Sphingobacteriales</taxon>
        <taxon>Sphingobacteriaceae</taxon>
        <taxon>Mucilaginibacter</taxon>
    </lineage>
</organism>
<evidence type="ECO:0000313" key="2">
    <source>
        <dbReference type="Proteomes" id="UP000199072"/>
    </source>
</evidence>
<dbReference type="RefSeq" id="WP_091150788.1">
    <property type="nucleotide sequence ID" value="NZ_FNAI01000008.1"/>
</dbReference>
<dbReference type="Proteomes" id="UP000199072">
    <property type="component" value="Unassembled WGS sequence"/>
</dbReference>
<keyword evidence="2" id="KW-1185">Reference proteome</keyword>
<dbReference type="STRING" id="1391627.SAMN05216464_10812"/>
<proteinExistence type="predicted"/>
<name>A0A1G7EG56_9SPHI</name>
<protein>
    <submittedName>
        <fullName evidence="1">Uncharacterized protein</fullName>
    </submittedName>
</protein>
<dbReference type="EMBL" id="FNAI01000008">
    <property type="protein sequence ID" value="SDE62639.1"/>
    <property type="molecule type" value="Genomic_DNA"/>
</dbReference>
<dbReference type="AlphaFoldDB" id="A0A1G7EG56"/>
<dbReference type="OrthoDB" id="1435962at2"/>
<sequence length="268" mass="30507">MKTGFDQFSADLKRLSAQGVGLFNAMQNEQFPQKTAAHVTQVLKQDYTAFQKKLPSFAHEYQAWYSEALTFLRLLLPDRVADFARLYETPKTRKEVRPENYVIEDYLRNVTITAGFDKKVIVGPDAAIPMMQQQMQILDAVKITFESTLYDLQLHLQADLLDAELSAAAQLARNKQYRAAGILAGVVLGKHLSQLARIHQVRLKKNPGISETNEALKKAEVYDFHTWRYMEGLAEIVRLCYAAKGREPEKQDLDLLLDGIAKVIKMIF</sequence>
<gene>
    <name evidence="1" type="ORF">SAMN05216464_10812</name>
</gene>